<gene>
    <name evidence="12" type="ORF">NAES01612_LOCUS18725</name>
</gene>
<evidence type="ECO:0000256" key="8">
    <source>
        <dbReference type="ARBA" id="ARBA00059050"/>
    </source>
</evidence>
<accession>A0A7S4UQB9</accession>
<feature type="binding site" evidence="10">
    <location>
        <position position="88"/>
    </location>
    <ligand>
        <name>Mg(2+)</name>
        <dbReference type="ChEBI" id="CHEBI:18420"/>
    </ligand>
</feature>
<keyword evidence="5" id="KW-0813">Transport</keyword>
<dbReference type="PRINTS" id="PR00328">
    <property type="entry name" value="SAR1GTPBP"/>
</dbReference>
<keyword evidence="3 9" id="KW-0547">Nucleotide-binding</keyword>
<feature type="binding site" evidence="9">
    <location>
        <begin position="166"/>
        <end position="169"/>
    </location>
    <ligand>
        <name>GTP</name>
        <dbReference type="ChEBI" id="CHEBI:37565"/>
    </ligand>
</feature>
<dbReference type="GO" id="GO:0005794">
    <property type="term" value="C:Golgi apparatus"/>
    <property type="evidence" value="ECO:0007669"/>
    <property type="project" value="UniProtKB-SubCell"/>
</dbReference>
<dbReference type="CDD" id="cd00878">
    <property type="entry name" value="Arf_Arl"/>
    <property type="match status" value="1"/>
</dbReference>
<dbReference type="FunFam" id="3.40.50.300:FF:000412">
    <property type="entry name" value="ADP-ribosylation factor 1"/>
    <property type="match status" value="1"/>
</dbReference>
<feature type="binding site" evidence="10">
    <location>
        <position position="71"/>
    </location>
    <ligand>
        <name>Mg(2+)</name>
        <dbReference type="ChEBI" id="CHEBI:18420"/>
    </ligand>
</feature>
<dbReference type="SMART" id="SM00178">
    <property type="entry name" value="SAR"/>
    <property type="match status" value="1"/>
</dbReference>
<dbReference type="AlphaFoldDB" id="A0A7S4UQB9"/>
<dbReference type="PROSITE" id="PS51417">
    <property type="entry name" value="ARF"/>
    <property type="match status" value="1"/>
</dbReference>
<dbReference type="InterPro" id="IPR006689">
    <property type="entry name" value="Small_GTPase_ARF/SAR"/>
</dbReference>
<evidence type="ECO:0000256" key="9">
    <source>
        <dbReference type="PIRSR" id="PIRSR606689-1"/>
    </source>
</evidence>
<evidence type="ECO:0000256" key="5">
    <source>
        <dbReference type="ARBA" id="ARBA00022927"/>
    </source>
</evidence>
<dbReference type="SUPFAM" id="SSF52540">
    <property type="entry name" value="P-loop containing nucleoside triphosphate hydrolases"/>
    <property type="match status" value="1"/>
</dbReference>
<dbReference type="SMART" id="SM00177">
    <property type="entry name" value="ARF"/>
    <property type="match status" value="1"/>
</dbReference>
<evidence type="ECO:0000256" key="11">
    <source>
        <dbReference type="RuleBase" id="RU003925"/>
    </source>
</evidence>
<organism evidence="12">
    <name type="scientific">Paramoeba aestuarina</name>
    <dbReference type="NCBI Taxonomy" id="180227"/>
    <lineage>
        <taxon>Eukaryota</taxon>
        <taxon>Amoebozoa</taxon>
        <taxon>Discosea</taxon>
        <taxon>Flabellinia</taxon>
        <taxon>Dactylopodida</taxon>
        <taxon>Paramoebidae</taxon>
        <taxon>Paramoeba</taxon>
    </lineage>
</organism>
<dbReference type="InterPro" id="IPR024156">
    <property type="entry name" value="Small_GTPase_ARF"/>
</dbReference>
<feature type="binding site" evidence="9">
    <location>
        <position position="110"/>
    </location>
    <ligand>
        <name>GTP</name>
        <dbReference type="ChEBI" id="CHEBI:37565"/>
    </ligand>
</feature>
<dbReference type="Pfam" id="PF00025">
    <property type="entry name" value="Arf"/>
    <property type="match status" value="1"/>
</dbReference>
<evidence type="ECO:0000256" key="3">
    <source>
        <dbReference type="ARBA" id="ARBA00022741"/>
    </source>
</evidence>
<evidence type="ECO:0000256" key="7">
    <source>
        <dbReference type="ARBA" id="ARBA00023134"/>
    </source>
</evidence>
<evidence type="ECO:0000256" key="6">
    <source>
        <dbReference type="ARBA" id="ARBA00023034"/>
    </source>
</evidence>
<name>A0A7S4UQB9_9EUKA</name>
<protein>
    <submittedName>
        <fullName evidence="12">Uncharacterized protein</fullName>
    </submittedName>
</protein>
<sequence length="220" mass="24467">MLNVSRDHSLPLHHLLYSPRYPCGPSLSLSPSPSLSLSPSVRMGSWFSSLFWPVDDEFTILMVGLDQAGKTTMLCKLKTGQIVMTTATVGFNMETIEYNNIKFVVRDVGGGEKVRPLWNKYFETCRGVVFVVDSADKERMKDVRTELQNMLQAEPLRGVPFLIFANKQDLPGAMNPKDLSKSLGLGGEAHKFHVQPSCTLNGNGLYEGLDWLAKSIQNQS</sequence>
<dbReference type="EMBL" id="HBKR01028700">
    <property type="protein sequence ID" value="CAE2322871.1"/>
    <property type="molecule type" value="Transcribed_RNA"/>
</dbReference>
<proteinExistence type="inferred from homology"/>
<dbReference type="NCBIfam" id="TIGR00231">
    <property type="entry name" value="small_GTP"/>
    <property type="match status" value="1"/>
</dbReference>
<keyword evidence="5" id="KW-0653">Protein transport</keyword>
<dbReference type="InterPro" id="IPR005225">
    <property type="entry name" value="Small_GTP-bd"/>
</dbReference>
<evidence type="ECO:0000256" key="4">
    <source>
        <dbReference type="ARBA" id="ARBA00022892"/>
    </source>
</evidence>
<dbReference type="GO" id="GO:0003924">
    <property type="term" value="F:GTPase activity"/>
    <property type="evidence" value="ECO:0007669"/>
    <property type="project" value="InterPro"/>
</dbReference>
<reference evidence="12" key="1">
    <citation type="submission" date="2021-01" db="EMBL/GenBank/DDBJ databases">
        <authorList>
            <person name="Corre E."/>
            <person name="Pelletier E."/>
            <person name="Niang G."/>
            <person name="Scheremetjew M."/>
            <person name="Finn R."/>
            <person name="Kale V."/>
            <person name="Holt S."/>
            <person name="Cochrane G."/>
            <person name="Meng A."/>
            <person name="Brown T."/>
            <person name="Cohen L."/>
        </authorList>
    </citation>
    <scope>NUCLEOTIDE SEQUENCE</scope>
    <source>
        <strain evidence="12">SoJaBio B1-5/56/2</strain>
    </source>
</reference>
<keyword evidence="10" id="KW-0460">Magnesium</keyword>
<dbReference type="GO" id="GO:0030010">
    <property type="term" value="P:establishment of cell polarity"/>
    <property type="evidence" value="ECO:0007669"/>
    <property type="project" value="UniProtKB-ARBA"/>
</dbReference>
<keyword evidence="10" id="KW-0479">Metal-binding</keyword>
<evidence type="ECO:0000256" key="1">
    <source>
        <dbReference type="ARBA" id="ARBA00004555"/>
    </source>
</evidence>
<dbReference type="Gene3D" id="3.40.50.300">
    <property type="entry name" value="P-loop containing nucleotide triphosphate hydrolases"/>
    <property type="match status" value="1"/>
</dbReference>
<comment type="function">
    <text evidence="8">GTP-binding protein that may be involved in protein trafficking. May modulate vesicle budding and uncoating within the Golgi apparatus.</text>
</comment>
<dbReference type="GO" id="GO:0005525">
    <property type="term" value="F:GTP binding"/>
    <property type="evidence" value="ECO:0007669"/>
    <property type="project" value="UniProtKB-KW"/>
</dbReference>
<dbReference type="GO" id="GO:0046872">
    <property type="term" value="F:metal ion binding"/>
    <property type="evidence" value="ECO:0007669"/>
    <property type="project" value="UniProtKB-KW"/>
</dbReference>
<evidence type="ECO:0000256" key="2">
    <source>
        <dbReference type="ARBA" id="ARBA00010290"/>
    </source>
</evidence>
<comment type="similarity">
    <text evidence="2 11">Belongs to the small GTPase superfamily. Arf family.</text>
</comment>
<evidence type="ECO:0000313" key="12">
    <source>
        <dbReference type="EMBL" id="CAE2322871.1"/>
    </source>
</evidence>
<dbReference type="InterPro" id="IPR027417">
    <property type="entry name" value="P-loop_NTPase"/>
</dbReference>
<dbReference type="PANTHER" id="PTHR11711">
    <property type="entry name" value="ADP RIBOSYLATION FACTOR-RELATED"/>
    <property type="match status" value="1"/>
</dbReference>
<keyword evidence="6" id="KW-0333">Golgi apparatus</keyword>
<feature type="binding site" evidence="9">
    <location>
        <begin position="64"/>
        <end position="71"/>
    </location>
    <ligand>
        <name>GTP</name>
        <dbReference type="ChEBI" id="CHEBI:37565"/>
    </ligand>
</feature>
<dbReference type="GO" id="GO:0016192">
    <property type="term" value="P:vesicle-mediated transport"/>
    <property type="evidence" value="ECO:0007669"/>
    <property type="project" value="UniProtKB-KW"/>
</dbReference>
<keyword evidence="4" id="KW-0931">ER-Golgi transport</keyword>
<comment type="subcellular location">
    <subcellularLocation>
        <location evidence="1">Golgi apparatus</location>
    </subcellularLocation>
</comment>
<dbReference type="GO" id="GO:0015031">
    <property type="term" value="P:protein transport"/>
    <property type="evidence" value="ECO:0007669"/>
    <property type="project" value="UniProtKB-KW"/>
</dbReference>
<evidence type="ECO:0000256" key="10">
    <source>
        <dbReference type="PIRSR" id="PIRSR606689-2"/>
    </source>
</evidence>
<keyword evidence="7 9" id="KW-0342">GTP-binding</keyword>